<sequence>MAVVPYIAELMRDAAQEDAEANAHEYLDEEAQCLNTNLYYILVVTVEDKAEGIVNSVPAGAGLEALRLLCVEFDPKVPSRVSGMLGSILYPRVQENDPIKGIVPWQTLLKRYEEQTGKKVMESTEKSVLSAMRVPDKLREHLGLHEASFTTCAKFS</sequence>
<protein>
    <submittedName>
        <fullName evidence="1">Uncharacterized protein</fullName>
    </submittedName>
</protein>
<gene>
    <name evidence="1" type="ORF">PCOR1329_LOCUS68790</name>
</gene>
<organism evidence="1 2">
    <name type="scientific">Prorocentrum cordatum</name>
    <dbReference type="NCBI Taxonomy" id="2364126"/>
    <lineage>
        <taxon>Eukaryota</taxon>
        <taxon>Sar</taxon>
        <taxon>Alveolata</taxon>
        <taxon>Dinophyceae</taxon>
        <taxon>Prorocentrales</taxon>
        <taxon>Prorocentraceae</taxon>
        <taxon>Prorocentrum</taxon>
    </lineage>
</organism>
<reference evidence="1" key="1">
    <citation type="submission" date="2023-10" db="EMBL/GenBank/DDBJ databases">
        <authorList>
            <person name="Chen Y."/>
            <person name="Shah S."/>
            <person name="Dougan E. K."/>
            <person name="Thang M."/>
            <person name="Chan C."/>
        </authorList>
    </citation>
    <scope>NUCLEOTIDE SEQUENCE [LARGE SCALE GENOMIC DNA]</scope>
</reference>
<evidence type="ECO:0000313" key="2">
    <source>
        <dbReference type="Proteomes" id="UP001189429"/>
    </source>
</evidence>
<comment type="caution">
    <text evidence="1">The sequence shown here is derived from an EMBL/GenBank/DDBJ whole genome shotgun (WGS) entry which is preliminary data.</text>
</comment>
<name>A0ABN9WP97_9DINO</name>
<dbReference type="Proteomes" id="UP001189429">
    <property type="component" value="Unassembled WGS sequence"/>
</dbReference>
<evidence type="ECO:0000313" key="1">
    <source>
        <dbReference type="EMBL" id="CAK0887843.1"/>
    </source>
</evidence>
<keyword evidence="2" id="KW-1185">Reference proteome</keyword>
<accession>A0ABN9WP97</accession>
<dbReference type="EMBL" id="CAUYUJ010018993">
    <property type="protein sequence ID" value="CAK0887843.1"/>
    <property type="molecule type" value="Genomic_DNA"/>
</dbReference>
<feature type="non-terminal residue" evidence="1">
    <location>
        <position position="156"/>
    </location>
</feature>
<proteinExistence type="predicted"/>